<proteinExistence type="inferred from homology"/>
<dbReference type="Pfam" id="PF04371">
    <property type="entry name" value="PAD_porph"/>
    <property type="match status" value="1"/>
</dbReference>
<sequence>MNQTHHSSSPTPAPIASPIASRSAGSDAHSPARLGWSMPAEFAPHDACWMLWPQRPDTWRLGAKPAQQAFVAVASAIAESETVYVGVNDDQYENARYQLPESIRVVELSSNDAWMRDVGPTFLTHPEHGLAVVDWEFNAWGGLKGGLYFPWDKDRRIRPKIAEMLGIPRFDAGIVLEGGAIHVDGEGTLITTEECLLNPNRNPGLDRAAMEARLSEQLGISKVIWLPRGCYLDETDGHVDNLCCFVGPAEVALTWCDDAADPEYQICRDALAVLEASTDACGRPFTVHRLPQPGPLFIGEDEASGIDRLSSSHPRQPGDRMAASYVNFYIGNRVVVMPLLDERRDNEARDILARLFPERRVIGVPAREILLGGGNVHCITQQQPRDPRRT</sequence>
<dbReference type="Proteomes" id="UP000241895">
    <property type="component" value="Unassembled WGS sequence"/>
</dbReference>
<name>A0ABX5IXH3_9GAMM</name>
<feature type="active site" description="Amidino-cysteine intermediate" evidence="2">
    <location>
        <position position="378"/>
    </location>
</feature>
<protein>
    <recommendedName>
        <fullName evidence="2">Putative agmatine deiminase</fullName>
        <ecNumber evidence="2">3.5.3.12</ecNumber>
    </recommendedName>
    <alternativeName>
        <fullName evidence="2">Agmatine iminohydrolase</fullName>
    </alternativeName>
</protein>
<evidence type="ECO:0000256" key="3">
    <source>
        <dbReference type="SAM" id="MobiDB-lite"/>
    </source>
</evidence>
<dbReference type="PANTHER" id="PTHR31377:SF0">
    <property type="entry name" value="AGMATINE DEIMINASE-RELATED"/>
    <property type="match status" value="1"/>
</dbReference>
<feature type="compositionally biased region" description="Low complexity" evidence="3">
    <location>
        <begin position="7"/>
        <end position="26"/>
    </location>
</feature>
<comment type="catalytic activity">
    <reaction evidence="2">
        <text>agmatine + H2O = N-carbamoylputrescine + NH4(+)</text>
        <dbReference type="Rhea" id="RHEA:18037"/>
        <dbReference type="ChEBI" id="CHEBI:15377"/>
        <dbReference type="ChEBI" id="CHEBI:28938"/>
        <dbReference type="ChEBI" id="CHEBI:58145"/>
        <dbReference type="ChEBI" id="CHEBI:58318"/>
        <dbReference type="EC" id="3.5.3.12"/>
    </reaction>
</comment>
<feature type="region of interest" description="Disordered" evidence="3">
    <location>
        <begin position="1"/>
        <end position="30"/>
    </location>
</feature>
<dbReference type="InterPro" id="IPR007466">
    <property type="entry name" value="Peptidyl-Arg-deiminase_porph"/>
</dbReference>
<keyword evidence="1 2" id="KW-0378">Hydrolase</keyword>
<dbReference type="EMBL" id="PXNS01000005">
    <property type="protein sequence ID" value="PTL94526.1"/>
    <property type="molecule type" value="Genomic_DNA"/>
</dbReference>
<dbReference type="EC" id="3.5.3.12" evidence="2"/>
<dbReference type="RefSeq" id="WP_108132247.1">
    <property type="nucleotide sequence ID" value="NZ_PXNS01000005.1"/>
</dbReference>
<dbReference type="NCBIfam" id="TIGR03380">
    <property type="entry name" value="agmatine_aguA"/>
    <property type="match status" value="1"/>
</dbReference>
<dbReference type="HAMAP" id="MF_01841">
    <property type="entry name" value="Agmatine_deimin"/>
    <property type="match status" value="1"/>
</dbReference>
<accession>A0ABX5IXH3</accession>
<dbReference type="Gene3D" id="3.75.10.10">
    <property type="entry name" value="L-arginine/glycine Amidinotransferase, Chain A"/>
    <property type="match status" value="1"/>
</dbReference>
<dbReference type="InterPro" id="IPR017754">
    <property type="entry name" value="Agmatine_deiminase"/>
</dbReference>
<dbReference type="SUPFAM" id="SSF55909">
    <property type="entry name" value="Pentein"/>
    <property type="match status" value="1"/>
</dbReference>
<evidence type="ECO:0000313" key="4">
    <source>
        <dbReference type="EMBL" id="PTL94526.1"/>
    </source>
</evidence>
<evidence type="ECO:0000313" key="5">
    <source>
        <dbReference type="Proteomes" id="UP000241895"/>
    </source>
</evidence>
<comment type="similarity">
    <text evidence="2">Belongs to the agmatine deiminase family.</text>
</comment>
<dbReference type="NCBIfam" id="NF010070">
    <property type="entry name" value="PRK13551.1"/>
    <property type="match status" value="1"/>
</dbReference>
<reference evidence="4 5" key="1">
    <citation type="submission" date="2018-03" db="EMBL/GenBank/DDBJ databases">
        <authorList>
            <person name="Zhou J."/>
            <person name="Li X."/>
            <person name="Xue M."/>
            <person name="Yin J."/>
        </authorList>
    </citation>
    <scope>NUCLEOTIDE SEQUENCE [LARGE SCALE GENOMIC DNA]</scope>
    <source>
        <strain evidence="4 5">SYSU ZJ2214</strain>
    </source>
</reference>
<evidence type="ECO:0000256" key="2">
    <source>
        <dbReference type="HAMAP-Rule" id="MF_01841"/>
    </source>
</evidence>
<dbReference type="PANTHER" id="PTHR31377">
    <property type="entry name" value="AGMATINE DEIMINASE-RELATED"/>
    <property type="match status" value="1"/>
</dbReference>
<organism evidence="4 5">
    <name type="scientific">Halomonas litopenaei</name>
    <dbReference type="NCBI Taxonomy" id="2109328"/>
    <lineage>
        <taxon>Bacteria</taxon>
        <taxon>Pseudomonadati</taxon>
        <taxon>Pseudomonadota</taxon>
        <taxon>Gammaproteobacteria</taxon>
        <taxon>Oceanospirillales</taxon>
        <taxon>Halomonadaceae</taxon>
        <taxon>Halomonas</taxon>
    </lineage>
</organism>
<keyword evidence="5" id="KW-1185">Reference proteome</keyword>
<comment type="caution">
    <text evidence="4">The sequence shown here is derived from an EMBL/GenBank/DDBJ whole genome shotgun (WGS) entry which is preliminary data.</text>
</comment>
<gene>
    <name evidence="2 4" type="primary">aguA</name>
    <name evidence="4" type="ORF">C6W88_09045</name>
</gene>
<evidence type="ECO:0000256" key="1">
    <source>
        <dbReference type="ARBA" id="ARBA00022801"/>
    </source>
</evidence>